<accession>A0ABW5GG98</accession>
<feature type="domain" description="DUF222" evidence="1">
    <location>
        <begin position="19"/>
        <end position="319"/>
    </location>
</feature>
<reference evidence="3" key="1">
    <citation type="journal article" date="2019" name="Int. J. Syst. Evol. Microbiol.">
        <title>The Global Catalogue of Microorganisms (GCM) 10K type strain sequencing project: providing services to taxonomists for standard genome sequencing and annotation.</title>
        <authorList>
            <consortium name="The Broad Institute Genomics Platform"/>
            <consortium name="The Broad Institute Genome Sequencing Center for Infectious Disease"/>
            <person name="Wu L."/>
            <person name="Ma J."/>
        </authorList>
    </citation>
    <scope>NUCLEOTIDE SEQUENCE [LARGE SCALE GENOMIC DNA]</scope>
    <source>
        <strain evidence="3">CGMCC 4.7643</strain>
    </source>
</reference>
<gene>
    <name evidence="2" type="ORF">ACFSYJ_16485</name>
</gene>
<dbReference type="EMBL" id="JBHUKU010000008">
    <property type="protein sequence ID" value="MFD2460210.1"/>
    <property type="molecule type" value="Genomic_DNA"/>
</dbReference>
<organism evidence="2 3">
    <name type="scientific">Amycolatopsis samaneae</name>
    <dbReference type="NCBI Taxonomy" id="664691"/>
    <lineage>
        <taxon>Bacteria</taxon>
        <taxon>Bacillati</taxon>
        <taxon>Actinomycetota</taxon>
        <taxon>Actinomycetes</taxon>
        <taxon>Pseudonocardiales</taxon>
        <taxon>Pseudonocardiaceae</taxon>
        <taxon>Amycolatopsis</taxon>
    </lineage>
</organism>
<name>A0ABW5GG98_9PSEU</name>
<evidence type="ECO:0000313" key="2">
    <source>
        <dbReference type="EMBL" id="MFD2460210.1"/>
    </source>
</evidence>
<dbReference type="InterPro" id="IPR003615">
    <property type="entry name" value="HNH_nuc"/>
</dbReference>
<dbReference type="CDD" id="cd00085">
    <property type="entry name" value="HNHc"/>
    <property type="match status" value="1"/>
</dbReference>
<dbReference type="InterPro" id="IPR003870">
    <property type="entry name" value="DUF222"/>
</dbReference>
<proteinExistence type="predicted"/>
<dbReference type="Pfam" id="PF02720">
    <property type="entry name" value="DUF222"/>
    <property type="match status" value="1"/>
</dbReference>
<protein>
    <submittedName>
        <fullName evidence="2">DUF222 domain-containing protein</fullName>
    </submittedName>
</protein>
<sequence length="404" mass="44335">MSTTSSSPSNQLSDDELVAALTASEATMAREYANNLTLVREAENRKLAATKGYRSTTALLTAISHISVAEARTRVGLARRRQVAVELALAQGRITSAHVRAIHYVLSKAPTTIAETDLVEAVTTLVELAEQATPTTVRKAGHGLAGYWSVDSRPADDTETDLARPRRAFRSHRLLDGRMRFSGMFDRETSARVELIFQQLARPRQRDEFGRADGRGRSEREGDALAEALALAVRVTESQQPQSEHTVAVTIPLAELEKRAGATFTRGVGHTTPAQLRRICCGDVKVVPAVLGSNAEVLDLGRGTQLVTTAQRTALALRDKGCTRPGCQRPAKWCRPHFIVHWLDGGSTDLVNLALVCEEHERELHHTEWEVRLVDGRIAFIPPAWLDPEQRPLHNTAHQLQAAA</sequence>
<dbReference type="Proteomes" id="UP001597419">
    <property type="component" value="Unassembled WGS sequence"/>
</dbReference>
<dbReference type="RefSeq" id="WP_345398260.1">
    <property type="nucleotide sequence ID" value="NZ_BAABHG010000009.1"/>
</dbReference>
<evidence type="ECO:0000259" key="1">
    <source>
        <dbReference type="Pfam" id="PF02720"/>
    </source>
</evidence>
<keyword evidence="3" id="KW-1185">Reference proteome</keyword>
<comment type="caution">
    <text evidence="2">The sequence shown here is derived from an EMBL/GenBank/DDBJ whole genome shotgun (WGS) entry which is preliminary data.</text>
</comment>
<evidence type="ECO:0000313" key="3">
    <source>
        <dbReference type="Proteomes" id="UP001597419"/>
    </source>
</evidence>